<keyword evidence="1" id="KW-0472">Membrane</keyword>
<dbReference type="AlphaFoldDB" id="A0A2H0UCQ4"/>
<gene>
    <name evidence="3" type="ORF">COU18_00270</name>
</gene>
<feature type="signal peptide" evidence="2">
    <location>
        <begin position="1"/>
        <end position="29"/>
    </location>
</feature>
<feature type="transmembrane region" description="Helical" evidence="1">
    <location>
        <begin position="62"/>
        <end position="80"/>
    </location>
</feature>
<evidence type="ECO:0000256" key="2">
    <source>
        <dbReference type="SAM" id="SignalP"/>
    </source>
</evidence>
<sequence length="284" mass="30761">MTLKFLRNIFVLVSIIAVMWAITAPIVHAATPAFVPLAETPSGPLRDIYDTSGDFSDFINGLFRFALVVGAIAAVLRIAYAGYLYMGSDMWSQKGVAKEILTDVTLGLLLLLSIWIILYQINPDILKLRALDVVRSNPATVPGSNSNAGQEGLGLRDTPGYQYPVYSDDYSRFSRVETGYDDSGNRRYCAAALGAGWVNVDNRFCGSGGTQTSSCCGYDRNYVPPPPIQEQGGGESTYGNEAEIPAGSWCYEAGYYGCFSSGDECGDVEVTIDEDSLISSCKQY</sequence>
<keyword evidence="2" id="KW-0732">Signal</keyword>
<keyword evidence="1" id="KW-1133">Transmembrane helix</keyword>
<evidence type="ECO:0000313" key="4">
    <source>
        <dbReference type="Proteomes" id="UP000231192"/>
    </source>
</evidence>
<evidence type="ECO:0008006" key="5">
    <source>
        <dbReference type="Google" id="ProtNLM"/>
    </source>
</evidence>
<feature type="chain" id="PRO_5013614656" description="DUF5671 domain-containing protein" evidence="2">
    <location>
        <begin position="30"/>
        <end position="284"/>
    </location>
</feature>
<accession>A0A2H0UCQ4</accession>
<proteinExistence type="predicted"/>
<comment type="caution">
    <text evidence="3">The sequence shown here is derived from an EMBL/GenBank/DDBJ whole genome shotgun (WGS) entry which is preliminary data.</text>
</comment>
<protein>
    <recommendedName>
        <fullName evidence="5">DUF5671 domain-containing protein</fullName>
    </recommendedName>
</protein>
<evidence type="ECO:0000256" key="1">
    <source>
        <dbReference type="SAM" id="Phobius"/>
    </source>
</evidence>
<dbReference type="Proteomes" id="UP000231192">
    <property type="component" value="Unassembled WGS sequence"/>
</dbReference>
<dbReference type="EMBL" id="PFBK01000002">
    <property type="protein sequence ID" value="PIR84177.1"/>
    <property type="molecule type" value="Genomic_DNA"/>
</dbReference>
<keyword evidence="1" id="KW-0812">Transmembrane</keyword>
<organism evidence="3 4">
    <name type="scientific">Candidatus Kaiserbacteria bacterium CG10_big_fil_rev_8_21_14_0_10_51_14</name>
    <dbReference type="NCBI Taxonomy" id="1974610"/>
    <lineage>
        <taxon>Bacteria</taxon>
        <taxon>Candidatus Kaiseribacteriota</taxon>
    </lineage>
</organism>
<name>A0A2H0UCQ4_9BACT</name>
<reference evidence="4" key="1">
    <citation type="submission" date="2017-09" db="EMBL/GenBank/DDBJ databases">
        <title>Depth-based differentiation of microbial function through sediment-hosted aquifers and enrichment of novel symbionts in the deep terrestrial subsurface.</title>
        <authorList>
            <person name="Probst A.J."/>
            <person name="Ladd B."/>
            <person name="Jarett J.K."/>
            <person name="Geller-Mcgrath D.E."/>
            <person name="Sieber C.M.K."/>
            <person name="Emerson J.B."/>
            <person name="Anantharaman K."/>
            <person name="Thomas B.C."/>
            <person name="Malmstrom R."/>
            <person name="Stieglmeier M."/>
            <person name="Klingl A."/>
            <person name="Woyke T."/>
            <person name="Ryan C.M."/>
            <person name="Banfield J.F."/>
        </authorList>
    </citation>
    <scope>NUCLEOTIDE SEQUENCE [LARGE SCALE GENOMIC DNA]</scope>
</reference>
<feature type="transmembrane region" description="Helical" evidence="1">
    <location>
        <begin position="100"/>
        <end position="121"/>
    </location>
</feature>
<evidence type="ECO:0000313" key="3">
    <source>
        <dbReference type="EMBL" id="PIR84177.1"/>
    </source>
</evidence>